<dbReference type="SUPFAM" id="SSF50346">
    <property type="entry name" value="PRC-barrel domain"/>
    <property type="match status" value="1"/>
</dbReference>
<dbReference type="InterPro" id="IPR011961">
    <property type="entry name" value="RimM"/>
</dbReference>
<dbReference type="NCBIfam" id="TIGR02273">
    <property type="entry name" value="16S_RimM"/>
    <property type="match status" value="1"/>
</dbReference>
<feature type="domain" description="RimM N-terminal" evidence="6">
    <location>
        <begin position="15"/>
        <end position="95"/>
    </location>
</feature>
<organism evidence="8 9">
    <name type="scientific">Candidatus Desulfatifera sulfidica</name>
    <dbReference type="NCBI Taxonomy" id="2841691"/>
    <lineage>
        <taxon>Bacteria</taxon>
        <taxon>Pseudomonadati</taxon>
        <taxon>Thermodesulfobacteriota</taxon>
        <taxon>Desulfobulbia</taxon>
        <taxon>Desulfobulbales</taxon>
        <taxon>Desulfobulbaceae</taxon>
        <taxon>Candidatus Desulfatifera</taxon>
    </lineage>
</organism>
<keyword evidence="3 5" id="KW-0698">rRNA processing</keyword>
<comment type="subunit">
    <text evidence="5">Binds ribosomal protein uS19.</text>
</comment>
<dbReference type="GO" id="GO:0006364">
    <property type="term" value="P:rRNA processing"/>
    <property type="evidence" value="ECO:0007669"/>
    <property type="project" value="UniProtKB-UniRule"/>
</dbReference>
<dbReference type="Pfam" id="PF05239">
    <property type="entry name" value="PRC"/>
    <property type="match status" value="1"/>
</dbReference>
<comment type="domain">
    <text evidence="5">The PRC barrel domain binds ribosomal protein uS19.</text>
</comment>
<comment type="similarity">
    <text evidence="5">Belongs to the RimM family.</text>
</comment>
<dbReference type="GO" id="GO:0005737">
    <property type="term" value="C:cytoplasm"/>
    <property type="evidence" value="ECO:0007669"/>
    <property type="project" value="UniProtKB-SubCell"/>
</dbReference>
<dbReference type="PANTHER" id="PTHR33692:SF1">
    <property type="entry name" value="RIBOSOME MATURATION FACTOR RIMM"/>
    <property type="match status" value="1"/>
</dbReference>
<dbReference type="InterPro" id="IPR036976">
    <property type="entry name" value="RimM_N_sf"/>
</dbReference>
<comment type="caution">
    <text evidence="8">The sequence shown here is derived from an EMBL/GenBank/DDBJ whole genome shotgun (WGS) entry which is preliminary data.</text>
</comment>
<dbReference type="AlphaFoldDB" id="A0A8J6N602"/>
<dbReference type="PANTHER" id="PTHR33692">
    <property type="entry name" value="RIBOSOME MATURATION FACTOR RIMM"/>
    <property type="match status" value="1"/>
</dbReference>
<keyword evidence="2 5" id="KW-0690">Ribosome biogenesis</keyword>
<dbReference type="InterPro" id="IPR009000">
    <property type="entry name" value="Transl_B-barrel_sf"/>
</dbReference>
<dbReference type="EMBL" id="JACNLK010000033">
    <property type="protein sequence ID" value="MBC8208278.1"/>
    <property type="molecule type" value="Genomic_DNA"/>
</dbReference>
<dbReference type="GO" id="GO:0043022">
    <property type="term" value="F:ribosome binding"/>
    <property type="evidence" value="ECO:0007669"/>
    <property type="project" value="InterPro"/>
</dbReference>
<dbReference type="GO" id="GO:0005840">
    <property type="term" value="C:ribosome"/>
    <property type="evidence" value="ECO:0007669"/>
    <property type="project" value="InterPro"/>
</dbReference>
<evidence type="ECO:0000313" key="8">
    <source>
        <dbReference type="EMBL" id="MBC8208278.1"/>
    </source>
</evidence>
<dbReference type="Gene3D" id="2.30.30.240">
    <property type="entry name" value="PRC-barrel domain"/>
    <property type="match status" value="1"/>
</dbReference>
<evidence type="ECO:0000256" key="5">
    <source>
        <dbReference type="HAMAP-Rule" id="MF_00014"/>
    </source>
</evidence>
<comment type="function">
    <text evidence="5">An accessory protein needed during the final step in the assembly of 30S ribosomal subunit, possibly for assembly of the head region. Essential for efficient processing of 16S rRNA. May be needed both before and after RbfA during the maturation of 16S rRNA. It has affinity for free ribosomal 30S subunits but not for 70S ribosomes.</text>
</comment>
<evidence type="ECO:0000256" key="2">
    <source>
        <dbReference type="ARBA" id="ARBA00022517"/>
    </source>
</evidence>
<dbReference type="Proteomes" id="UP000599024">
    <property type="component" value="Unassembled WGS sequence"/>
</dbReference>
<sequence length="195" mass="21517">MVARYVFPEDTHVLIGEIVKAHGIRGELKLLSYSGQPEAIGKYPQLTLVSRDGRITQACTIKRLRPQGHNAILTLNGIETRNQAEELVGQGVLVRKIDLASPQNDEYYWHQLQGLKVFTTTGRELGKISEIFSNGAHDLLVVTGGHGNKSEYLIPMLANIIHSQNDKQLIIDPPPGLLEINNEEEAVGEPGSHDI</sequence>
<evidence type="ECO:0000259" key="7">
    <source>
        <dbReference type="Pfam" id="PF05239"/>
    </source>
</evidence>
<protein>
    <recommendedName>
        <fullName evidence="5">Ribosome maturation factor RimM</fullName>
    </recommendedName>
</protein>
<dbReference type="Gene3D" id="2.40.30.60">
    <property type="entry name" value="RimM"/>
    <property type="match status" value="1"/>
</dbReference>
<dbReference type="InterPro" id="IPR027275">
    <property type="entry name" value="PRC-brl_dom"/>
</dbReference>
<evidence type="ECO:0000256" key="3">
    <source>
        <dbReference type="ARBA" id="ARBA00022552"/>
    </source>
</evidence>
<accession>A0A8J6N602</accession>
<gene>
    <name evidence="5 8" type="primary">rimM</name>
    <name evidence="8" type="ORF">H8E79_03800</name>
</gene>
<dbReference type="Pfam" id="PF01782">
    <property type="entry name" value="RimM"/>
    <property type="match status" value="1"/>
</dbReference>
<reference evidence="8 9" key="1">
    <citation type="submission" date="2020-08" db="EMBL/GenBank/DDBJ databases">
        <title>Bridging the membrane lipid divide: bacteria of the FCB group superphylum have the potential to synthesize archaeal ether lipids.</title>
        <authorList>
            <person name="Villanueva L."/>
            <person name="Von Meijenfeldt F.A.B."/>
            <person name="Westbye A.B."/>
            <person name="Yadav S."/>
            <person name="Hopmans E.C."/>
            <person name="Dutilh B.E."/>
            <person name="Sinninghe Damste J.S."/>
        </authorList>
    </citation>
    <scope>NUCLEOTIDE SEQUENCE [LARGE SCALE GENOMIC DNA]</scope>
    <source>
        <strain evidence="8">NIOZ-UU81</strain>
    </source>
</reference>
<feature type="domain" description="PRC-barrel" evidence="7">
    <location>
        <begin position="105"/>
        <end position="177"/>
    </location>
</feature>
<dbReference type="HAMAP" id="MF_00014">
    <property type="entry name" value="Ribosome_mat_RimM"/>
    <property type="match status" value="1"/>
</dbReference>
<keyword evidence="4 5" id="KW-0143">Chaperone</keyword>
<dbReference type="SUPFAM" id="SSF50447">
    <property type="entry name" value="Translation proteins"/>
    <property type="match status" value="1"/>
</dbReference>
<evidence type="ECO:0000256" key="4">
    <source>
        <dbReference type="ARBA" id="ARBA00023186"/>
    </source>
</evidence>
<dbReference type="GO" id="GO:0042274">
    <property type="term" value="P:ribosomal small subunit biogenesis"/>
    <property type="evidence" value="ECO:0007669"/>
    <property type="project" value="UniProtKB-UniRule"/>
</dbReference>
<name>A0A8J6N602_9BACT</name>
<keyword evidence="1 5" id="KW-0963">Cytoplasm</keyword>
<proteinExistence type="inferred from homology"/>
<dbReference type="InterPro" id="IPR002676">
    <property type="entry name" value="RimM_N"/>
</dbReference>
<dbReference type="InterPro" id="IPR011033">
    <property type="entry name" value="PRC_barrel-like_sf"/>
</dbReference>
<evidence type="ECO:0000313" key="9">
    <source>
        <dbReference type="Proteomes" id="UP000599024"/>
    </source>
</evidence>
<comment type="subcellular location">
    <subcellularLocation>
        <location evidence="5">Cytoplasm</location>
    </subcellularLocation>
</comment>
<evidence type="ECO:0000256" key="1">
    <source>
        <dbReference type="ARBA" id="ARBA00022490"/>
    </source>
</evidence>
<evidence type="ECO:0000259" key="6">
    <source>
        <dbReference type="Pfam" id="PF01782"/>
    </source>
</evidence>